<evidence type="ECO:0000313" key="3">
    <source>
        <dbReference type="Proteomes" id="UP000186583"/>
    </source>
</evidence>
<sequence length="76" mass="8269">MQFNIVTGLAILAAIQPVTARFCTAAAIQCYYDSGKRCASWCFPTNCGCSDYKPGYGKLAQSGCITTPQFWGRNKC</sequence>
<gene>
    <name evidence="2" type="ORF">CCHL11_09860</name>
</gene>
<proteinExistence type="predicted"/>
<accession>A0A1Q8RMF9</accession>
<comment type="caution">
    <text evidence="2">The sequence shown here is derived from an EMBL/GenBank/DDBJ whole genome shotgun (WGS) entry which is preliminary data.</text>
</comment>
<name>A0A1Q8RMF9_9PEZI</name>
<dbReference type="EMBL" id="MPGH01000178">
    <property type="protein sequence ID" value="OLN85363.1"/>
    <property type="molecule type" value="Genomic_DNA"/>
</dbReference>
<dbReference type="Proteomes" id="UP000186583">
    <property type="component" value="Unassembled WGS sequence"/>
</dbReference>
<evidence type="ECO:0000313" key="2">
    <source>
        <dbReference type="EMBL" id="OLN85363.1"/>
    </source>
</evidence>
<protein>
    <recommendedName>
        <fullName evidence="4">Extracellular membrane protein CFEM domain-containing protein</fullName>
    </recommendedName>
</protein>
<dbReference type="AlphaFoldDB" id="A0A1Q8RMF9"/>
<dbReference type="OrthoDB" id="4829372at2759"/>
<feature type="chain" id="PRO_5012028185" description="Extracellular membrane protein CFEM domain-containing protein" evidence="1">
    <location>
        <begin position="21"/>
        <end position="76"/>
    </location>
</feature>
<keyword evidence="1" id="KW-0732">Signal</keyword>
<organism evidence="2 3">
    <name type="scientific">Colletotrichum chlorophyti</name>
    <dbReference type="NCBI Taxonomy" id="708187"/>
    <lineage>
        <taxon>Eukaryota</taxon>
        <taxon>Fungi</taxon>
        <taxon>Dikarya</taxon>
        <taxon>Ascomycota</taxon>
        <taxon>Pezizomycotina</taxon>
        <taxon>Sordariomycetes</taxon>
        <taxon>Hypocreomycetidae</taxon>
        <taxon>Glomerellales</taxon>
        <taxon>Glomerellaceae</taxon>
        <taxon>Colletotrichum</taxon>
    </lineage>
</organism>
<evidence type="ECO:0008006" key="4">
    <source>
        <dbReference type="Google" id="ProtNLM"/>
    </source>
</evidence>
<evidence type="ECO:0000256" key="1">
    <source>
        <dbReference type="SAM" id="SignalP"/>
    </source>
</evidence>
<keyword evidence="3" id="KW-1185">Reference proteome</keyword>
<reference evidence="2 3" key="1">
    <citation type="submission" date="2016-11" db="EMBL/GenBank/DDBJ databases">
        <title>Draft Genome Assembly of Colletotrichum chlorophyti a pathogen of herbaceous plants.</title>
        <authorList>
            <person name="Gan P."/>
            <person name="Narusaka M."/>
            <person name="Tsushima A."/>
            <person name="Narusaka Y."/>
            <person name="Takano Y."/>
            <person name="Shirasu K."/>
        </authorList>
    </citation>
    <scope>NUCLEOTIDE SEQUENCE [LARGE SCALE GENOMIC DNA]</scope>
    <source>
        <strain evidence="2 3">NTL11</strain>
    </source>
</reference>
<feature type="signal peptide" evidence="1">
    <location>
        <begin position="1"/>
        <end position="20"/>
    </location>
</feature>